<dbReference type="EMBL" id="JAPDDT010000015">
    <property type="protein sequence ID" value="MCW1925595.1"/>
    <property type="molecule type" value="Genomic_DNA"/>
</dbReference>
<dbReference type="RefSeq" id="WP_264489702.1">
    <property type="nucleotide sequence ID" value="NZ_JAPDDT010000015.1"/>
</dbReference>
<proteinExistence type="predicted"/>
<organism evidence="1 2">
    <name type="scientific">Luteolibacter arcticus</name>
    <dbReference type="NCBI Taxonomy" id="1581411"/>
    <lineage>
        <taxon>Bacteria</taxon>
        <taxon>Pseudomonadati</taxon>
        <taxon>Verrucomicrobiota</taxon>
        <taxon>Verrucomicrobiia</taxon>
        <taxon>Verrucomicrobiales</taxon>
        <taxon>Verrucomicrobiaceae</taxon>
        <taxon>Luteolibacter</taxon>
    </lineage>
</organism>
<sequence length="97" mass="11383">MRIDSWTDYSVAAFFEIDPKDLRNLLTVRSYEEEKVPPTLGMEIAEFRPPFPASVIPNVPKFGVKHYYQWEQNETSSRCQLWVSGDFTKAYLHYSTD</sequence>
<dbReference type="Proteomes" id="UP001320876">
    <property type="component" value="Unassembled WGS sequence"/>
</dbReference>
<name>A0ABT3GQ37_9BACT</name>
<evidence type="ECO:0000313" key="2">
    <source>
        <dbReference type="Proteomes" id="UP001320876"/>
    </source>
</evidence>
<accession>A0ABT3GQ37</accession>
<reference evidence="1 2" key="1">
    <citation type="submission" date="2022-10" db="EMBL/GenBank/DDBJ databases">
        <title>Luteolibacter arcticus strain CCTCC AB 2014275, whole genome shotgun sequencing project.</title>
        <authorList>
            <person name="Zhao G."/>
            <person name="Shen L."/>
        </authorList>
    </citation>
    <scope>NUCLEOTIDE SEQUENCE [LARGE SCALE GENOMIC DNA]</scope>
    <source>
        <strain evidence="1 2">CCTCC AB 2014275</strain>
    </source>
</reference>
<gene>
    <name evidence="1" type="ORF">OKA05_23760</name>
</gene>
<comment type="caution">
    <text evidence="1">The sequence shown here is derived from an EMBL/GenBank/DDBJ whole genome shotgun (WGS) entry which is preliminary data.</text>
</comment>
<protein>
    <submittedName>
        <fullName evidence="1">Uncharacterized protein</fullName>
    </submittedName>
</protein>
<keyword evidence="2" id="KW-1185">Reference proteome</keyword>
<evidence type="ECO:0000313" key="1">
    <source>
        <dbReference type="EMBL" id="MCW1925595.1"/>
    </source>
</evidence>